<comment type="caution">
    <text evidence="1">The sequence shown here is derived from an EMBL/GenBank/DDBJ whole genome shotgun (WGS) entry which is preliminary data.</text>
</comment>
<sequence length="142" mass="16285">LRQLTETPSNPQYYRGRPVPVQEGCILSSEDELQIADNMTYLAYRSEGAAMVSAVTLQERLSGLVIVVASNSTLSVSVVHGFKQILNIVSRYSGEGKRRHKYCQDMFRAVLQLSQERILERIQPPWTRNPSYIKNRRPFLRD</sequence>
<dbReference type="OrthoDB" id="4851849at2759"/>
<name>A0A8K0TAZ5_9PEZI</name>
<reference evidence="1" key="1">
    <citation type="journal article" date="2021" name="Nat. Commun.">
        <title>Genetic determinants of endophytism in the Arabidopsis root mycobiome.</title>
        <authorList>
            <person name="Mesny F."/>
            <person name="Miyauchi S."/>
            <person name="Thiergart T."/>
            <person name="Pickel B."/>
            <person name="Atanasova L."/>
            <person name="Karlsson M."/>
            <person name="Huettel B."/>
            <person name="Barry K.W."/>
            <person name="Haridas S."/>
            <person name="Chen C."/>
            <person name="Bauer D."/>
            <person name="Andreopoulos W."/>
            <person name="Pangilinan J."/>
            <person name="LaButti K."/>
            <person name="Riley R."/>
            <person name="Lipzen A."/>
            <person name="Clum A."/>
            <person name="Drula E."/>
            <person name="Henrissat B."/>
            <person name="Kohler A."/>
            <person name="Grigoriev I.V."/>
            <person name="Martin F.M."/>
            <person name="Hacquard S."/>
        </authorList>
    </citation>
    <scope>NUCLEOTIDE SEQUENCE</scope>
    <source>
        <strain evidence="1">MPI-CAGE-AT-0016</strain>
    </source>
</reference>
<dbReference type="AlphaFoldDB" id="A0A8K0TAZ5"/>
<proteinExistence type="predicted"/>
<accession>A0A8K0TAZ5</accession>
<dbReference type="EMBL" id="JAGPXD010000004">
    <property type="protein sequence ID" value="KAH7359486.1"/>
    <property type="molecule type" value="Genomic_DNA"/>
</dbReference>
<gene>
    <name evidence="1" type="ORF">B0T11DRAFT_228487</name>
</gene>
<dbReference type="Proteomes" id="UP000813385">
    <property type="component" value="Unassembled WGS sequence"/>
</dbReference>
<evidence type="ECO:0000313" key="2">
    <source>
        <dbReference type="Proteomes" id="UP000813385"/>
    </source>
</evidence>
<organism evidence="1 2">
    <name type="scientific">Plectosphaerella cucumerina</name>
    <dbReference type="NCBI Taxonomy" id="40658"/>
    <lineage>
        <taxon>Eukaryota</taxon>
        <taxon>Fungi</taxon>
        <taxon>Dikarya</taxon>
        <taxon>Ascomycota</taxon>
        <taxon>Pezizomycotina</taxon>
        <taxon>Sordariomycetes</taxon>
        <taxon>Hypocreomycetidae</taxon>
        <taxon>Glomerellales</taxon>
        <taxon>Plectosphaerellaceae</taxon>
        <taxon>Plectosphaerella</taxon>
    </lineage>
</organism>
<protein>
    <submittedName>
        <fullName evidence="1">Uncharacterized protein</fullName>
    </submittedName>
</protein>
<evidence type="ECO:0000313" key="1">
    <source>
        <dbReference type="EMBL" id="KAH7359486.1"/>
    </source>
</evidence>
<keyword evidence="2" id="KW-1185">Reference proteome</keyword>
<feature type="non-terminal residue" evidence="1">
    <location>
        <position position="142"/>
    </location>
</feature>